<dbReference type="CDD" id="cd07326">
    <property type="entry name" value="M56_BlaR1_MecR1_like"/>
    <property type="match status" value="1"/>
</dbReference>
<feature type="transmembrane region" description="Helical" evidence="7">
    <location>
        <begin position="279"/>
        <end position="297"/>
    </location>
</feature>
<evidence type="ECO:0000256" key="7">
    <source>
        <dbReference type="SAM" id="Phobius"/>
    </source>
</evidence>
<gene>
    <name evidence="9" type="ORF">KGA66_10665</name>
</gene>
<feature type="transmembrane region" description="Helical" evidence="7">
    <location>
        <begin position="37"/>
        <end position="63"/>
    </location>
</feature>
<keyword evidence="3 6" id="KW-0378">Hydrolase</keyword>
<keyword evidence="7" id="KW-0472">Membrane</keyword>
<evidence type="ECO:0000259" key="8">
    <source>
        <dbReference type="Pfam" id="PF01435"/>
    </source>
</evidence>
<dbReference type="InterPro" id="IPR001915">
    <property type="entry name" value="Peptidase_M48"/>
</dbReference>
<evidence type="ECO:0000256" key="5">
    <source>
        <dbReference type="ARBA" id="ARBA00023049"/>
    </source>
</evidence>
<dbReference type="Gene3D" id="3.30.2010.10">
    <property type="entry name" value="Metalloproteases ('zincins'), catalytic domain"/>
    <property type="match status" value="1"/>
</dbReference>
<dbReference type="AlphaFoldDB" id="A0A8J7WQ64"/>
<keyword evidence="2" id="KW-0479">Metal-binding</keyword>
<comment type="cofactor">
    <cofactor evidence="6">
        <name>Zn(2+)</name>
        <dbReference type="ChEBI" id="CHEBI:29105"/>
    </cofactor>
    <text evidence="6">Binds 1 zinc ion per subunit.</text>
</comment>
<keyword evidence="4 6" id="KW-0862">Zinc</keyword>
<sequence>MTLPLVVCLTVLFPLASMFLARPIAARTDPRWGTWLLTGAAVALAACSGLALTLVTFAALVRVPFVAALGRWSPAVIDRGDTTSAVLAIVTGLLLGMALTAAARFALRRGRALAEAFRHARGLPGRGQVVVTSDAAADAYTVPGRPGRIVVSTGMLDSLDDVGRVALLAHERAHLSGQHYAFTSAARLAAATNPLLRPLAEAVEFTVERWADECAARVVGDRRLVAETIARAAVAAKHGGRRRWSAAMLGAVFPRPDGGPGPVPRRVAALLAPPPRRRWILQAAVVAIALAAGVLAVEAARDMHELLETARYPR</sequence>
<dbReference type="PANTHER" id="PTHR34978">
    <property type="entry name" value="POSSIBLE SENSOR-TRANSDUCER PROTEIN BLAR"/>
    <property type="match status" value="1"/>
</dbReference>
<comment type="caution">
    <text evidence="9">The sequence shown here is derived from an EMBL/GenBank/DDBJ whole genome shotgun (WGS) entry which is preliminary data.</text>
</comment>
<reference evidence="9" key="1">
    <citation type="submission" date="2021-04" db="EMBL/GenBank/DDBJ databases">
        <title>Genome based classification of Actinospica acidithermotolerans sp. nov., an actinobacterium isolated from an Indonesian hot spring.</title>
        <authorList>
            <person name="Kusuma A.B."/>
            <person name="Putra K.E."/>
            <person name="Nafisah S."/>
            <person name="Loh J."/>
            <person name="Nouioui I."/>
            <person name="Goodfellow M."/>
        </authorList>
    </citation>
    <scope>NUCLEOTIDE SEQUENCE</scope>
    <source>
        <strain evidence="9">DSM 45618</strain>
    </source>
</reference>
<evidence type="ECO:0000256" key="2">
    <source>
        <dbReference type="ARBA" id="ARBA00022723"/>
    </source>
</evidence>
<organism evidence="9 10">
    <name type="scientific">Actinocrinis puniceicyclus</name>
    <dbReference type="NCBI Taxonomy" id="977794"/>
    <lineage>
        <taxon>Bacteria</taxon>
        <taxon>Bacillati</taxon>
        <taxon>Actinomycetota</taxon>
        <taxon>Actinomycetes</taxon>
        <taxon>Catenulisporales</taxon>
        <taxon>Actinospicaceae</taxon>
        <taxon>Actinocrinis</taxon>
    </lineage>
</organism>
<comment type="similarity">
    <text evidence="6">Belongs to the peptidase M48 family.</text>
</comment>
<dbReference type="PANTHER" id="PTHR34978:SF3">
    <property type="entry name" value="SLR0241 PROTEIN"/>
    <property type="match status" value="1"/>
</dbReference>
<protein>
    <submittedName>
        <fullName evidence="9">M48 family metalloprotease</fullName>
        <ecNumber evidence="9">3.4.24.-</ecNumber>
    </submittedName>
</protein>
<keyword evidence="1 6" id="KW-0645">Protease</keyword>
<dbReference type="RefSeq" id="WP_211467279.1">
    <property type="nucleotide sequence ID" value="NZ_JAGSXH010000028.1"/>
</dbReference>
<name>A0A8J7WQ64_9ACTN</name>
<evidence type="ECO:0000256" key="6">
    <source>
        <dbReference type="RuleBase" id="RU003983"/>
    </source>
</evidence>
<dbReference type="InterPro" id="IPR052173">
    <property type="entry name" value="Beta-lactam_resp_regulator"/>
</dbReference>
<feature type="transmembrane region" description="Helical" evidence="7">
    <location>
        <begin position="84"/>
        <end position="107"/>
    </location>
</feature>
<evidence type="ECO:0000256" key="4">
    <source>
        <dbReference type="ARBA" id="ARBA00022833"/>
    </source>
</evidence>
<dbReference type="EC" id="3.4.24.-" evidence="9"/>
<dbReference type="GO" id="GO:0046872">
    <property type="term" value="F:metal ion binding"/>
    <property type="evidence" value="ECO:0007669"/>
    <property type="project" value="UniProtKB-KW"/>
</dbReference>
<evidence type="ECO:0000256" key="1">
    <source>
        <dbReference type="ARBA" id="ARBA00022670"/>
    </source>
</evidence>
<accession>A0A8J7WQ64</accession>
<dbReference type="Proteomes" id="UP000677913">
    <property type="component" value="Unassembled WGS sequence"/>
</dbReference>
<keyword evidence="7" id="KW-1133">Transmembrane helix</keyword>
<feature type="domain" description="Peptidase M48" evidence="8">
    <location>
        <begin position="119"/>
        <end position="185"/>
    </location>
</feature>
<keyword evidence="5 6" id="KW-0482">Metalloprotease</keyword>
<evidence type="ECO:0000256" key="3">
    <source>
        <dbReference type="ARBA" id="ARBA00022801"/>
    </source>
</evidence>
<dbReference type="GO" id="GO:0004222">
    <property type="term" value="F:metalloendopeptidase activity"/>
    <property type="evidence" value="ECO:0007669"/>
    <property type="project" value="InterPro"/>
</dbReference>
<evidence type="ECO:0000313" key="9">
    <source>
        <dbReference type="EMBL" id="MBS2963510.1"/>
    </source>
</evidence>
<dbReference type="Pfam" id="PF01435">
    <property type="entry name" value="Peptidase_M48"/>
    <property type="match status" value="1"/>
</dbReference>
<dbReference type="GO" id="GO:0006508">
    <property type="term" value="P:proteolysis"/>
    <property type="evidence" value="ECO:0007669"/>
    <property type="project" value="UniProtKB-KW"/>
</dbReference>
<dbReference type="EMBL" id="JAGSXH010000028">
    <property type="protein sequence ID" value="MBS2963510.1"/>
    <property type="molecule type" value="Genomic_DNA"/>
</dbReference>
<evidence type="ECO:0000313" key="10">
    <source>
        <dbReference type="Proteomes" id="UP000677913"/>
    </source>
</evidence>
<keyword evidence="7" id="KW-0812">Transmembrane</keyword>
<proteinExistence type="inferred from homology"/>
<keyword evidence="10" id="KW-1185">Reference proteome</keyword>